<feature type="region of interest" description="Disordered" evidence="1">
    <location>
        <begin position="134"/>
        <end position="156"/>
    </location>
</feature>
<dbReference type="EMBL" id="FOMX01000040">
    <property type="protein sequence ID" value="SFF26539.1"/>
    <property type="molecule type" value="Genomic_DNA"/>
</dbReference>
<dbReference type="AlphaFoldDB" id="A0A1I2HAK0"/>
<sequence>MRTQTLVRPRRLVDPRRPAGLLSAALSLAVILSSGTALADSRDDLKAAYNKALGQYNNLELDPALAALDQALAGTAADDPATAPLRMLRAVIIFSNSGNKNETTAAFVDAVKADYNVALPTELRSPDLQKLLDKARKDSGASAPSESIRHTSPSIDGCGQDLKFEVLTSGIPDGGQVGLYWRNVGDSGEFKSVTMDAFGNIATASVLASEHGDKPVEYFVYVYDGANKALGNKGAQDNPLVAEVKCVKEEPKPKEPEKPPPPKHSLPKIFINIGLGTGVGIARGVADQTYSQYTPAGNFNYGLKEFACALARWSSGTGDLPGDPIQYQTQMGPTVMAYGAPYSVEQLAMAYNAGECSAHHKVSTGMASAPFHIAPEIGGRIGKKLVLSGFLRIQAVTGSKVYRDDPKASLPDSYVNDVTNLNPEGIRSKPGITMAGGLKIKYFLGSDEKKFRLFVGGFLGGGFTRLRVPMGFANDRNGNSVPDDKEAAYEGGGGCTAVWPYQYNCSEPGSMASTGAIQQAAAVTANADKSQRIDTVRIGGGMLGGVFGFHWQAAKHFGLFGELQVGVWFPRTTSLLLDLNVGPVFTF</sequence>
<feature type="compositionally biased region" description="Polar residues" evidence="1">
    <location>
        <begin position="142"/>
        <end position="154"/>
    </location>
</feature>
<keyword evidence="2" id="KW-0732">Signal</keyword>
<keyword evidence="4" id="KW-1185">Reference proteome</keyword>
<gene>
    <name evidence="3" type="ORF">SAMN02745121_07818</name>
</gene>
<evidence type="ECO:0000256" key="1">
    <source>
        <dbReference type="SAM" id="MobiDB-lite"/>
    </source>
</evidence>
<dbReference type="RefSeq" id="WP_143141299.1">
    <property type="nucleotide sequence ID" value="NZ_FOMX01000040.1"/>
</dbReference>
<evidence type="ECO:0000313" key="4">
    <source>
        <dbReference type="Proteomes" id="UP000199400"/>
    </source>
</evidence>
<feature type="chain" id="PRO_5011509762" evidence="2">
    <location>
        <begin position="40"/>
        <end position="587"/>
    </location>
</feature>
<dbReference type="STRING" id="54.SAMN02745121_07818"/>
<reference evidence="4" key="1">
    <citation type="submission" date="2016-10" db="EMBL/GenBank/DDBJ databases">
        <authorList>
            <person name="Varghese N."/>
            <person name="Submissions S."/>
        </authorList>
    </citation>
    <scope>NUCLEOTIDE SEQUENCE [LARGE SCALE GENOMIC DNA]</scope>
    <source>
        <strain evidence="4">ATCC 25963</strain>
    </source>
</reference>
<feature type="signal peptide" evidence="2">
    <location>
        <begin position="1"/>
        <end position="39"/>
    </location>
</feature>
<organism evidence="3 4">
    <name type="scientific">Nannocystis exedens</name>
    <dbReference type="NCBI Taxonomy" id="54"/>
    <lineage>
        <taxon>Bacteria</taxon>
        <taxon>Pseudomonadati</taxon>
        <taxon>Myxococcota</taxon>
        <taxon>Polyangia</taxon>
        <taxon>Nannocystales</taxon>
        <taxon>Nannocystaceae</taxon>
        <taxon>Nannocystis</taxon>
    </lineage>
</organism>
<dbReference type="Proteomes" id="UP000199400">
    <property type="component" value="Unassembled WGS sequence"/>
</dbReference>
<name>A0A1I2HAK0_9BACT</name>
<protein>
    <submittedName>
        <fullName evidence="3">Uncharacterized protein</fullName>
    </submittedName>
</protein>
<evidence type="ECO:0000313" key="3">
    <source>
        <dbReference type="EMBL" id="SFF26539.1"/>
    </source>
</evidence>
<accession>A0A1I2HAK0</accession>
<proteinExistence type="predicted"/>
<evidence type="ECO:0000256" key="2">
    <source>
        <dbReference type="SAM" id="SignalP"/>
    </source>
</evidence>
<dbReference type="OrthoDB" id="5488994at2"/>